<protein>
    <submittedName>
        <fullName evidence="1">Uncharacterized protein</fullName>
    </submittedName>
</protein>
<keyword evidence="2" id="KW-1185">Reference proteome</keyword>
<sequence length="63" mass="6841">MSTIHNCCVALGSSDALRNGSAKYSTVMSIDIMRTGTTRTARPTHSFKVARSGLMESTLDLYK</sequence>
<proteinExistence type="predicted"/>
<dbReference type="Proteomes" id="UP000660265">
    <property type="component" value="Unassembled WGS sequence"/>
</dbReference>
<accession>A0ABQ2EH53</accession>
<comment type="caution">
    <text evidence="1">The sequence shown here is derived from an EMBL/GenBank/DDBJ whole genome shotgun (WGS) entry which is preliminary data.</text>
</comment>
<name>A0ABQ2EH53_9ACTN</name>
<dbReference type="EMBL" id="BMMV01000015">
    <property type="protein sequence ID" value="GGK09030.1"/>
    <property type="molecule type" value="Genomic_DNA"/>
</dbReference>
<gene>
    <name evidence="1" type="ORF">GCM10011583_46320</name>
</gene>
<evidence type="ECO:0000313" key="1">
    <source>
        <dbReference type="EMBL" id="GGK09030.1"/>
    </source>
</evidence>
<organism evidence="1 2">
    <name type="scientific">Streptomyces camponoticapitis</name>
    <dbReference type="NCBI Taxonomy" id="1616125"/>
    <lineage>
        <taxon>Bacteria</taxon>
        <taxon>Bacillati</taxon>
        <taxon>Actinomycetota</taxon>
        <taxon>Actinomycetes</taxon>
        <taxon>Kitasatosporales</taxon>
        <taxon>Streptomycetaceae</taxon>
        <taxon>Streptomyces</taxon>
    </lineage>
</organism>
<evidence type="ECO:0000313" key="2">
    <source>
        <dbReference type="Proteomes" id="UP000660265"/>
    </source>
</evidence>
<reference evidence="2" key="1">
    <citation type="journal article" date="2019" name="Int. J. Syst. Evol. Microbiol.">
        <title>The Global Catalogue of Microorganisms (GCM) 10K type strain sequencing project: providing services to taxonomists for standard genome sequencing and annotation.</title>
        <authorList>
            <consortium name="The Broad Institute Genomics Platform"/>
            <consortium name="The Broad Institute Genome Sequencing Center for Infectious Disease"/>
            <person name="Wu L."/>
            <person name="Ma J."/>
        </authorList>
    </citation>
    <scope>NUCLEOTIDE SEQUENCE [LARGE SCALE GENOMIC DNA]</scope>
    <source>
        <strain evidence="2">CGMCC 4.7275</strain>
    </source>
</reference>